<keyword evidence="3" id="KW-0862">Zinc</keyword>
<evidence type="ECO:0008006" key="8">
    <source>
        <dbReference type="Google" id="ProtNLM"/>
    </source>
</evidence>
<organism evidence="6 7">
    <name type="scientific">Acropora cervicornis</name>
    <name type="common">Staghorn coral</name>
    <dbReference type="NCBI Taxonomy" id="6130"/>
    <lineage>
        <taxon>Eukaryota</taxon>
        <taxon>Metazoa</taxon>
        <taxon>Cnidaria</taxon>
        <taxon>Anthozoa</taxon>
        <taxon>Hexacorallia</taxon>
        <taxon>Scleractinia</taxon>
        <taxon>Astrocoeniina</taxon>
        <taxon>Acroporidae</taxon>
        <taxon>Acropora</taxon>
    </lineage>
</organism>
<dbReference type="AlphaFoldDB" id="A0AAD9QPZ4"/>
<comment type="caution">
    <text evidence="6">The sequence shown here is derived from an EMBL/GenBank/DDBJ whole genome shotgun (WGS) entry which is preliminary data.</text>
</comment>
<protein>
    <recommendedName>
        <fullName evidence="8">FLYWCH-type domain-containing protein</fullName>
    </recommendedName>
</protein>
<dbReference type="EMBL" id="JARQWQ010000020">
    <property type="protein sequence ID" value="KAK2565185.1"/>
    <property type="molecule type" value="Genomic_DNA"/>
</dbReference>
<evidence type="ECO:0000259" key="4">
    <source>
        <dbReference type="Pfam" id="PF04500"/>
    </source>
</evidence>
<dbReference type="Pfam" id="PF04500">
    <property type="entry name" value="FLYWCH"/>
    <property type="match status" value="1"/>
</dbReference>
<evidence type="ECO:0000313" key="6">
    <source>
        <dbReference type="EMBL" id="KAK2565185.1"/>
    </source>
</evidence>
<dbReference type="PANTHER" id="PTHR20956">
    <property type="entry name" value="HEH2P"/>
    <property type="match status" value="1"/>
</dbReference>
<keyword evidence="7" id="KW-1185">Reference proteome</keyword>
<reference evidence="6" key="1">
    <citation type="journal article" date="2023" name="G3 (Bethesda)">
        <title>Whole genome assembly and annotation of the endangered Caribbean coral Acropora cervicornis.</title>
        <authorList>
            <person name="Selwyn J.D."/>
            <person name="Vollmer S.V."/>
        </authorList>
    </citation>
    <scope>NUCLEOTIDE SEQUENCE</scope>
    <source>
        <strain evidence="6">K2</strain>
    </source>
</reference>
<dbReference type="InterPro" id="IPR018289">
    <property type="entry name" value="MULE_transposase_dom"/>
</dbReference>
<dbReference type="Pfam" id="PF10551">
    <property type="entry name" value="MULE"/>
    <property type="match status" value="1"/>
</dbReference>
<dbReference type="Gene3D" id="2.20.25.240">
    <property type="match status" value="1"/>
</dbReference>
<reference evidence="6" key="2">
    <citation type="journal article" date="2023" name="Science">
        <title>Genomic signatures of disease resistance in endangered staghorn corals.</title>
        <authorList>
            <person name="Vollmer S.V."/>
            <person name="Selwyn J.D."/>
            <person name="Despard B.A."/>
            <person name="Roesel C.L."/>
        </authorList>
    </citation>
    <scope>NUCLEOTIDE SEQUENCE</scope>
    <source>
        <strain evidence="6">K2</strain>
    </source>
</reference>
<evidence type="ECO:0000259" key="5">
    <source>
        <dbReference type="Pfam" id="PF10551"/>
    </source>
</evidence>
<feature type="domain" description="FLYWCH-type" evidence="4">
    <location>
        <begin position="301"/>
        <end position="359"/>
    </location>
</feature>
<accession>A0AAD9QPZ4</accession>
<evidence type="ECO:0000256" key="2">
    <source>
        <dbReference type="ARBA" id="ARBA00022771"/>
    </source>
</evidence>
<keyword evidence="2" id="KW-0863">Zinc-finger</keyword>
<proteinExistence type="predicted"/>
<evidence type="ECO:0000256" key="3">
    <source>
        <dbReference type="ARBA" id="ARBA00022833"/>
    </source>
</evidence>
<dbReference type="InterPro" id="IPR007588">
    <property type="entry name" value="Znf_FLYWCH"/>
</dbReference>
<feature type="domain" description="MULE transposase" evidence="5">
    <location>
        <begin position="476"/>
        <end position="572"/>
    </location>
</feature>
<evidence type="ECO:0000313" key="7">
    <source>
        <dbReference type="Proteomes" id="UP001249851"/>
    </source>
</evidence>
<evidence type="ECO:0000256" key="1">
    <source>
        <dbReference type="ARBA" id="ARBA00022723"/>
    </source>
</evidence>
<dbReference type="Proteomes" id="UP001249851">
    <property type="component" value="Unassembled WGS sequence"/>
</dbReference>
<gene>
    <name evidence="6" type="ORF">P5673_011114</name>
</gene>
<dbReference type="GO" id="GO:0008270">
    <property type="term" value="F:zinc ion binding"/>
    <property type="evidence" value="ECO:0007669"/>
    <property type="project" value="UniProtKB-KW"/>
</dbReference>
<name>A0AAD9QPZ4_ACRCE</name>
<keyword evidence="1" id="KW-0479">Metal-binding</keyword>
<sequence>MAAEEGTPVLAQDLVQLAAQIQLQLSQVEFQLVEEGTRMAPGSTMACPLNTDDTAVPVEHESTSNEPQAIHSEHELNSTEHVITALAQESTSNTQKLFIMAVEEESASQEPEMIPVEEESTVNEPEIISVEEESAGDAPEMIPVEEESAGNEPEIIPVEEESADNVPEMIPVEEESTVNEPEIIPVEEESADNVPEMIPVEEESASNQPEVILAEEESANDEPEILPVEETSAINESEILPVEEESASNEPEIIPMEQESPCNEPDVISVGQQSTSNESGFAGKGTEQGETVTYEVLHQGTRRGRAKLIDSNGYTYNKKFESPKVIYWQCTVRSKVKHCKSTVIQRGDVFQMGLHGHNHEPKVAAMATGRIAALVKEKAQTNLLKPAPAIVNEVLQAEFASGAPLPSTVKPEYLARIANRARQFARSRGLQNLAFEVNEDLIPEGFFRGDILKQGKRHLIFATEEQLRLLRKAKSWYIDQTFQHCPEKFEQLFTISAFVSSEDKDAKQVPLVFVLMSSSEKKDYRKVLKKILDVLPTAPAVRQITVFYEQTLWSVLNRVLPDATVKGCVYHWTQVAWKTIQELGLQSAYNSDRETNLFLRKVMALPFLPQEEIQPMFVRLWVQAATAPLQFFIQYLSTAWIYNTTWPPSLWSVFSSVVRTTKDVEGWNESLNVKTIKKGRSPAIKNQPNLYVVLGILYKEASNLTSQTKALSDKKLLKIRNQKPRSMQAKFFQNWEGFKNQKKSAGQLLNACADVSGLISGSC</sequence>
<dbReference type="PANTHER" id="PTHR20956:SF12">
    <property type="entry name" value="FLYWCH-TYPE DOMAIN-CONTAINING PROTEIN"/>
    <property type="match status" value="1"/>
</dbReference>